<dbReference type="InterPro" id="IPR036047">
    <property type="entry name" value="F-box-like_dom_sf"/>
</dbReference>
<evidence type="ECO:0000313" key="6">
    <source>
        <dbReference type="Proteomes" id="UP000822688"/>
    </source>
</evidence>
<dbReference type="Pfam" id="PF00646">
    <property type="entry name" value="F-box"/>
    <property type="match status" value="1"/>
</dbReference>
<gene>
    <name evidence="5" type="ORF">KC19_VG218300</name>
</gene>
<keyword evidence="6" id="KW-1185">Reference proteome</keyword>
<feature type="domain" description="F-box" evidence="4">
    <location>
        <begin position="24"/>
        <end position="73"/>
    </location>
</feature>
<dbReference type="Proteomes" id="UP000822688">
    <property type="component" value="Chromosome V"/>
</dbReference>
<dbReference type="Gene3D" id="2.120.10.80">
    <property type="entry name" value="Kelch-type beta propeller"/>
    <property type="match status" value="1"/>
</dbReference>
<dbReference type="SMART" id="SM00612">
    <property type="entry name" value="Kelch"/>
    <property type="match status" value="2"/>
</dbReference>
<evidence type="ECO:0000256" key="1">
    <source>
        <dbReference type="ARBA" id="ARBA00022441"/>
    </source>
</evidence>
<dbReference type="PANTHER" id="PTHR46344">
    <property type="entry name" value="OS02G0202900 PROTEIN"/>
    <property type="match status" value="1"/>
</dbReference>
<keyword evidence="1" id="KW-0880">Kelch repeat</keyword>
<dbReference type="InterPro" id="IPR015915">
    <property type="entry name" value="Kelch-typ_b-propeller"/>
</dbReference>
<dbReference type="SUPFAM" id="SSF81383">
    <property type="entry name" value="F-box domain"/>
    <property type="match status" value="1"/>
</dbReference>
<dbReference type="PROSITE" id="PS50181">
    <property type="entry name" value="FBOX"/>
    <property type="match status" value="1"/>
</dbReference>
<protein>
    <recommendedName>
        <fullName evidence="4">F-box domain-containing protein</fullName>
    </recommendedName>
</protein>
<dbReference type="SUPFAM" id="SSF117281">
    <property type="entry name" value="Kelch motif"/>
    <property type="match status" value="1"/>
</dbReference>
<keyword evidence="2" id="KW-0677">Repeat</keyword>
<feature type="region of interest" description="Disordered" evidence="3">
    <location>
        <begin position="1"/>
        <end position="23"/>
    </location>
</feature>
<comment type="caution">
    <text evidence="5">The sequence shown here is derived from an EMBL/GenBank/DDBJ whole genome shotgun (WGS) entry which is preliminary data.</text>
</comment>
<evidence type="ECO:0000313" key="5">
    <source>
        <dbReference type="EMBL" id="KAG0573884.1"/>
    </source>
</evidence>
<sequence>MPKHPHIRAAMSDRGSCSTSEETSELLPGLPDDVAALVLARLPRSLLLNLKSVCKAWKNALAQPFVADARAKLGCVEEWIYVQSWNSVTGKVSWWAFDWQTGKWLCLPKVPCKRGMSSEVFGRASAVLNGKLFVMGGKAGESGPTLRDLFVYCPLGNKWSRGTSMIDTRHSPLVSVLRGKLYVLGGFDWNNQRMHASEVYDSETDEWKAVGNTGHPHLPAPQWYKKDWRPEWQDIVLHNSSYFCSYTEANGRAFVKEYDPETGNWKSRKPKLKALLRYGLSTVLAGKLHTVDWASGRVRVADTSGMGWIPMRQIQGLPWVQIWRANPQMVGLGTSLFVVKRGLQIITIDVSKVDSGEVLRFWNAPTGPGVNDEEVLRCQVLGL</sequence>
<reference evidence="5" key="1">
    <citation type="submission" date="2020-06" db="EMBL/GenBank/DDBJ databases">
        <title>WGS assembly of Ceratodon purpureus strain R40.</title>
        <authorList>
            <person name="Carey S.B."/>
            <person name="Jenkins J."/>
            <person name="Shu S."/>
            <person name="Lovell J.T."/>
            <person name="Sreedasyam A."/>
            <person name="Maumus F."/>
            <person name="Tiley G.P."/>
            <person name="Fernandez-Pozo N."/>
            <person name="Barry K."/>
            <person name="Chen C."/>
            <person name="Wang M."/>
            <person name="Lipzen A."/>
            <person name="Daum C."/>
            <person name="Saski C.A."/>
            <person name="Payton A.C."/>
            <person name="Mcbreen J.C."/>
            <person name="Conrad R.E."/>
            <person name="Kollar L.M."/>
            <person name="Olsson S."/>
            <person name="Huttunen S."/>
            <person name="Landis J.B."/>
            <person name="Wickett N.J."/>
            <person name="Johnson M.G."/>
            <person name="Rensing S.A."/>
            <person name="Grimwood J."/>
            <person name="Schmutz J."/>
            <person name="Mcdaniel S.F."/>
        </authorList>
    </citation>
    <scope>NUCLEOTIDE SEQUENCE</scope>
    <source>
        <strain evidence="5">R40</strain>
    </source>
</reference>
<dbReference type="InterPro" id="IPR006652">
    <property type="entry name" value="Kelch_1"/>
</dbReference>
<dbReference type="CDD" id="cd22152">
    <property type="entry name" value="F-box_AtAFR-like"/>
    <property type="match status" value="1"/>
</dbReference>
<evidence type="ECO:0000256" key="2">
    <source>
        <dbReference type="ARBA" id="ARBA00022737"/>
    </source>
</evidence>
<dbReference type="InterPro" id="IPR001810">
    <property type="entry name" value="F-box_dom"/>
</dbReference>
<dbReference type="AlphaFoldDB" id="A0A8T0HSJ0"/>
<accession>A0A8T0HSJ0</accession>
<dbReference type="Pfam" id="PF01344">
    <property type="entry name" value="Kelch_1"/>
    <property type="match status" value="2"/>
</dbReference>
<dbReference type="EMBL" id="CM026426">
    <property type="protein sequence ID" value="KAG0573884.1"/>
    <property type="molecule type" value="Genomic_DNA"/>
</dbReference>
<organism evidence="5 6">
    <name type="scientific">Ceratodon purpureus</name>
    <name type="common">Fire moss</name>
    <name type="synonym">Dicranum purpureum</name>
    <dbReference type="NCBI Taxonomy" id="3225"/>
    <lineage>
        <taxon>Eukaryota</taxon>
        <taxon>Viridiplantae</taxon>
        <taxon>Streptophyta</taxon>
        <taxon>Embryophyta</taxon>
        <taxon>Bryophyta</taxon>
        <taxon>Bryophytina</taxon>
        <taxon>Bryopsida</taxon>
        <taxon>Dicranidae</taxon>
        <taxon>Pseudoditrichales</taxon>
        <taxon>Ditrichaceae</taxon>
        <taxon>Ceratodon</taxon>
    </lineage>
</organism>
<dbReference type="PANTHER" id="PTHR46344:SF27">
    <property type="entry name" value="KELCH REPEAT SUPERFAMILY PROTEIN"/>
    <property type="match status" value="1"/>
</dbReference>
<proteinExistence type="predicted"/>
<evidence type="ECO:0000259" key="4">
    <source>
        <dbReference type="PROSITE" id="PS50181"/>
    </source>
</evidence>
<name>A0A8T0HSJ0_CERPU</name>
<evidence type="ECO:0000256" key="3">
    <source>
        <dbReference type="SAM" id="MobiDB-lite"/>
    </source>
</evidence>